<keyword evidence="3" id="KW-0520">NAD</keyword>
<dbReference type="InterPro" id="IPR001732">
    <property type="entry name" value="UDP-Glc/GDP-Man_DH_N"/>
</dbReference>
<dbReference type="PIRSF" id="PIRSF000124">
    <property type="entry name" value="UDPglc_GDPman_dh"/>
    <property type="match status" value="1"/>
</dbReference>
<dbReference type="SUPFAM" id="SSF51735">
    <property type="entry name" value="NAD(P)-binding Rossmann-fold domains"/>
    <property type="match status" value="1"/>
</dbReference>
<dbReference type="Proteomes" id="UP001595823">
    <property type="component" value="Unassembled WGS sequence"/>
</dbReference>
<dbReference type="SUPFAM" id="SSF48179">
    <property type="entry name" value="6-phosphogluconate dehydrogenase C-terminal domain-like"/>
    <property type="match status" value="1"/>
</dbReference>
<comment type="caution">
    <text evidence="6">The sequence shown here is derived from an EMBL/GenBank/DDBJ whole genome shotgun (WGS) entry which is preliminary data.</text>
</comment>
<dbReference type="RefSeq" id="WP_380623973.1">
    <property type="nucleotide sequence ID" value="NZ_JBHSDK010000028.1"/>
</dbReference>
<dbReference type="PANTHER" id="PTHR43491:SF2">
    <property type="entry name" value="UDP-N-ACETYL-D-MANNOSAMINE DEHYDROGENASE"/>
    <property type="match status" value="1"/>
</dbReference>
<reference evidence="7" key="1">
    <citation type="journal article" date="2019" name="Int. J. Syst. Evol. Microbiol.">
        <title>The Global Catalogue of Microorganisms (GCM) 10K type strain sequencing project: providing services to taxonomists for standard genome sequencing and annotation.</title>
        <authorList>
            <consortium name="The Broad Institute Genomics Platform"/>
            <consortium name="The Broad Institute Genome Sequencing Center for Infectious Disease"/>
            <person name="Wu L."/>
            <person name="Ma J."/>
        </authorList>
    </citation>
    <scope>NUCLEOTIDE SEQUENCE [LARGE SCALE GENOMIC DNA]</scope>
    <source>
        <strain evidence="7">IBRC-M 10908</strain>
    </source>
</reference>
<dbReference type="SUPFAM" id="SSF52413">
    <property type="entry name" value="UDP-glucose/GDP-mannose dehydrogenase C-terminal domain"/>
    <property type="match status" value="1"/>
</dbReference>
<dbReference type="InterPro" id="IPR008927">
    <property type="entry name" value="6-PGluconate_DH-like_C_sf"/>
</dbReference>
<dbReference type="SMART" id="SM00984">
    <property type="entry name" value="UDPG_MGDP_dh_C"/>
    <property type="match status" value="1"/>
</dbReference>
<feature type="domain" description="UDP-glucose/GDP-mannose dehydrogenase C-terminal" evidence="5">
    <location>
        <begin position="322"/>
        <end position="414"/>
    </location>
</feature>
<dbReference type="EMBL" id="JBHSDK010000028">
    <property type="protein sequence ID" value="MFC4337218.1"/>
    <property type="molecule type" value="Genomic_DNA"/>
</dbReference>
<sequence length="427" mass="46057">MKITVVALGKIGLPLAVQFATKGHTVIGCDVQKSVVDDVNGGVEPFPGEHRLGELLNEVVSDGRLRATTDTAAAVAESEAVVVVVPLFVDAEGTPDFGWMDSATQDIARGLKPGTLVSYETTLPVGTTRDRWAPMLEKGSGLKAGEEFHLVFSPERVLTGRVFADLRRYPKLVGGIDEASTRHGVEFYEAVLDFDERDDLPRPNGVWDLGGSEASEMAKLAETTYRDVNIGLANQFARFADQHGVDVMKVIESCNSQPYSHIHRPGIAVGGHCIPIYPQMYLWNDPDATVVRAARKANADMPSYAVARLEEAYGDVKGARVLVLGAAYRGAVKETAFSGVFPLVESLRAKGAAVTVTDPMYTSRELEELGLPAGEEAAPDAIVVQADHEAYRSLKAEDFPSAKVLVDGRRITDPQAWAGVRRVVIGE</sequence>
<proteinExistence type="inferred from homology"/>
<dbReference type="PANTHER" id="PTHR43491">
    <property type="entry name" value="UDP-N-ACETYL-D-MANNOSAMINE DEHYDROGENASE"/>
    <property type="match status" value="1"/>
</dbReference>
<dbReference type="NCBIfam" id="TIGR03026">
    <property type="entry name" value="NDP-sugDHase"/>
    <property type="match status" value="1"/>
</dbReference>
<dbReference type="InterPro" id="IPR017476">
    <property type="entry name" value="UDP-Glc/GDP-Man"/>
</dbReference>
<dbReference type="Pfam" id="PF00984">
    <property type="entry name" value="UDPG_MGDP_dh"/>
    <property type="match status" value="1"/>
</dbReference>
<dbReference type="Pfam" id="PF03720">
    <property type="entry name" value="UDPG_MGDP_dh_C"/>
    <property type="match status" value="1"/>
</dbReference>
<accession>A0ABV8U3K4</accession>
<evidence type="ECO:0000256" key="4">
    <source>
        <dbReference type="PIRNR" id="PIRNR000124"/>
    </source>
</evidence>
<dbReference type="InterPro" id="IPR014027">
    <property type="entry name" value="UDP-Glc/GDP-Man_DH_C"/>
</dbReference>
<dbReference type="InterPro" id="IPR036220">
    <property type="entry name" value="UDP-Glc/GDP-Man_DH_C_sf"/>
</dbReference>
<comment type="similarity">
    <text evidence="1 4">Belongs to the UDP-glucose/GDP-mannose dehydrogenase family.</text>
</comment>
<evidence type="ECO:0000259" key="5">
    <source>
        <dbReference type="SMART" id="SM00984"/>
    </source>
</evidence>
<evidence type="ECO:0000256" key="3">
    <source>
        <dbReference type="ARBA" id="ARBA00023027"/>
    </source>
</evidence>
<dbReference type="Gene3D" id="3.40.50.720">
    <property type="entry name" value="NAD(P)-binding Rossmann-like Domain"/>
    <property type="match status" value="2"/>
</dbReference>
<protein>
    <submittedName>
        <fullName evidence="6">Nucleotide sugar dehydrogenase</fullName>
    </submittedName>
</protein>
<evidence type="ECO:0000256" key="2">
    <source>
        <dbReference type="ARBA" id="ARBA00023002"/>
    </source>
</evidence>
<gene>
    <name evidence="6" type="ORF">ACFPET_18610</name>
</gene>
<evidence type="ECO:0000256" key="1">
    <source>
        <dbReference type="ARBA" id="ARBA00006601"/>
    </source>
</evidence>
<organism evidence="6 7">
    <name type="scientific">Salininema proteolyticum</name>
    <dbReference type="NCBI Taxonomy" id="1607685"/>
    <lineage>
        <taxon>Bacteria</taxon>
        <taxon>Bacillati</taxon>
        <taxon>Actinomycetota</taxon>
        <taxon>Actinomycetes</taxon>
        <taxon>Glycomycetales</taxon>
        <taxon>Glycomycetaceae</taxon>
        <taxon>Salininema</taxon>
    </lineage>
</organism>
<dbReference type="InterPro" id="IPR014026">
    <property type="entry name" value="UDP-Glc/GDP-Man_DH_dimer"/>
</dbReference>
<evidence type="ECO:0000313" key="7">
    <source>
        <dbReference type="Proteomes" id="UP001595823"/>
    </source>
</evidence>
<dbReference type="InterPro" id="IPR028359">
    <property type="entry name" value="UDP_ManNAc/GlcNAc_DH"/>
</dbReference>
<dbReference type="Pfam" id="PF03721">
    <property type="entry name" value="UDPG_MGDP_dh_N"/>
    <property type="match status" value="1"/>
</dbReference>
<evidence type="ECO:0000313" key="6">
    <source>
        <dbReference type="EMBL" id="MFC4337218.1"/>
    </source>
</evidence>
<dbReference type="PIRSF" id="PIRSF500136">
    <property type="entry name" value="UDP_ManNAc_DH"/>
    <property type="match status" value="1"/>
</dbReference>
<keyword evidence="7" id="KW-1185">Reference proteome</keyword>
<name>A0ABV8U3K4_9ACTN</name>
<keyword evidence="2" id="KW-0560">Oxidoreductase</keyword>
<dbReference type="InterPro" id="IPR036291">
    <property type="entry name" value="NAD(P)-bd_dom_sf"/>
</dbReference>